<dbReference type="Pfam" id="PF14215">
    <property type="entry name" value="bHLH-MYC_N"/>
    <property type="match status" value="1"/>
</dbReference>
<keyword evidence="3" id="KW-0804">Transcription</keyword>
<name>A0A7N0TF04_KALFE</name>
<organism evidence="7 8">
    <name type="scientific">Kalanchoe fedtschenkoi</name>
    <name type="common">Lavender scallops</name>
    <name type="synonym">South American air plant</name>
    <dbReference type="NCBI Taxonomy" id="63787"/>
    <lineage>
        <taxon>Eukaryota</taxon>
        <taxon>Viridiplantae</taxon>
        <taxon>Streptophyta</taxon>
        <taxon>Embryophyta</taxon>
        <taxon>Tracheophyta</taxon>
        <taxon>Spermatophyta</taxon>
        <taxon>Magnoliopsida</taxon>
        <taxon>eudicotyledons</taxon>
        <taxon>Gunneridae</taxon>
        <taxon>Pentapetalae</taxon>
        <taxon>Saxifragales</taxon>
        <taxon>Crassulaceae</taxon>
        <taxon>Kalanchoe</taxon>
    </lineage>
</organism>
<dbReference type="AlphaFoldDB" id="A0A7N0TF04"/>
<dbReference type="Pfam" id="PF00010">
    <property type="entry name" value="HLH"/>
    <property type="match status" value="1"/>
</dbReference>
<evidence type="ECO:0000256" key="3">
    <source>
        <dbReference type="ARBA" id="ARBA00023163"/>
    </source>
</evidence>
<evidence type="ECO:0000256" key="2">
    <source>
        <dbReference type="ARBA" id="ARBA00023015"/>
    </source>
</evidence>
<dbReference type="Gene3D" id="4.10.280.10">
    <property type="entry name" value="Helix-loop-helix DNA-binding domain"/>
    <property type="match status" value="1"/>
</dbReference>
<proteinExistence type="predicted"/>
<dbReference type="InterPro" id="IPR051358">
    <property type="entry name" value="TF_AMS/ICE1/BHLH6-like"/>
</dbReference>
<evidence type="ECO:0000313" key="7">
    <source>
        <dbReference type="EnsemblPlants" id="Kaladp0034s0058.1.v1.1"/>
    </source>
</evidence>
<reference evidence="7" key="1">
    <citation type="submission" date="2021-01" db="UniProtKB">
        <authorList>
            <consortium name="EnsemblPlants"/>
        </authorList>
    </citation>
    <scope>IDENTIFICATION</scope>
</reference>
<feature type="domain" description="BHLH" evidence="6">
    <location>
        <begin position="305"/>
        <end position="354"/>
    </location>
</feature>
<dbReference type="PANTHER" id="PTHR31945:SF63">
    <property type="entry name" value="TRANSCRIPTION FACTOR BHLH90"/>
    <property type="match status" value="1"/>
</dbReference>
<dbReference type="InterPro" id="IPR011598">
    <property type="entry name" value="bHLH_dom"/>
</dbReference>
<dbReference type="GO" id="GO:0005634">
    <property type="term" value="C:nucleus"/>
    <property type="evidence" value="ECO:0007669"/>
    <property type="project" value="UniProtKB-SubCell"/>
</dbReference>
<keyword evidence="8" id="KW-1185">Reference proteome</keyword>
<dbReference type="SUPFAM" id="SSF55021">
    <property type="entry name" value="ACT-like"/>
    <property type="match status" value="1"/>
</dbReference>
<dbReference type="EnsemblPlants" id="Kaladp0034s0058.1.v1.1">
    <property type="protein sequence ID" value="Kaladp0034s0058.1.v1.1"/>
    <property type="gene ID" value="Kaladp0034s0058.v1.1"/>
</dbReference>
<evidence type="ECO:0000259" key="6">
    <source>
        <dbReference type="PROSITE" id="PS50888"/>
    </source>
</evidence>
<keyword evidence="4" id="KW-0539">Nucleus</keyword>
<dbReference type="InterPro" id="IPR025610">
    <property type="entry name" value="MYC/MYB_N"/>
</dbReference>
<evidence type="ECO:0000256" key="4">
    <source>
        <dbReference type="ARBA" id="ARBA00023242"/>
    </source>
</evidence>
<dbReference type="PROSITE" id="PS50888">
    <property type="entry name" value="BHLH"/>
    <property type="match status" value="1"/>
</dbReference>
<dbReference type="Gramene" id="Kaladp0034s0058.1.v1.1">
    <property type="protein sequence ID" value="Kaladp0034s0058.1.v1.1"/>
    <property type="gene ID" value="Kaladp0034s0058.v1.1"/>
</dbReference>
<dbReference type="GO" id="GO:0003700">
    <property type="term" value="F:DNA-binding transcription factor activity"/>
    <property type="evidence" value="ECO:0007669"/>
    <property type="project" value="TreeGrafter"/>
</dbReference>
<protein>
    <recommendedName>
        <fullName evidence="6">BHLH domain-containing protein</fullName>
    </recommendedName>
</protein>
<evidence type="ECO:0000313" key="8">
    <source>
        <dbReference type="Proteomes" id="UP000594263"/>
    </source>
</evidence>
<evidence type="ECO:0000256" key="5">
    <source>
        <dbReference type="SAM" id="MobiDB-lite"/>
    </source>
</evidence>
<feature type="compositionally biased region" description="Basic and acidic residues" evidence="5">
    <location>
        <begin position="301"/>
        <end position="316"/>
    </location>
</feature>
<dbReference type="SUPFAM" id="SSF47459">
    <property type="entry name" value="HLH, helix-loop-helix DNA-binding domain"/>
    <property type="match status" value="1"/>
</dbReference>
<sequence length="486" mass="53867">MFEFGVGEMETAVREMRGLERAVEWLRPFVEQHGWDYCVIWKSGGDPSRYVEFVDCCCAGGYVSGDVKLEKSGDQNGVASPVCRDVHVEHPIRTKACETLAQIPAALPLYSGIHSDVAITNQPNWLSEDDRTLVLIPLGGGLIELFAAKLVEKDQTTIDFIRYQYTVSLEHDALLNHLHPNVDQVVHETELGHCLQNSSPGVLFIDTAPKLQPVVPLKKPQTRASFPGSSTGSNPPNENPSMDSSFGHLSQDASLPPSSSNSPCSKKPKICENFSKSQPGAASAPGNIVFEKGNPKFGHKPGKEGSKAKNLEVERRRRSRIKDGEFQLRALVPNISKMDRASIIGDAITYIIELKKTVQELEQELKEEDDENVDPSVELSGKQKAGIRFKRGIPDADLRSYSEMQVEVHQICGRTFLLRVVAEQQPCWSSRLMQAMSSLGLHVEDANINTCHGLVLCNFRVEVNSEVQPNQLRDSLIKELDTIKMN</sequence>
<dbReference type="SMART" id="SM00353">
    <property type="entry name" value="HLH"/>
    <property type="match status" value="1"/>
</dbReference>
<accession>A0A7N0TF04</accession>
<dbReference type="InterPro" id="IPR045865">
    <property type="entry name" value="ACT-like_dom_sf"/>
</dbReference>
<comment type="subcellular location">
    <subcellularLocation>
        <location evidence="1">Nucleus</location>
    </subcellularLocation>
</comment>
<dbReference type="InterPro" id="IPR036638">
    <property type="entry name" value="HLH_DNA-bd_sf"/>
</dbReference>
<dbReference type="GO" id="GO:0043565">
    <property type="term" value="F:sequence-specific DNA binding"/>
    <property type="evidence" value="ECO:0007669"/>
    <property type="project" value="TreeGrafter"/>
</dbReference>
<dbReference type="GO" id="GO:0046983">
    <property type="term" value="F:protein dimerization activity"/>
    <property type="evidence" value="ECO:0007669"/>
    <property type="project" value="InterPro"/>
</dbReference>
<dbReference type="Proteomes" id="UP000594263">
    <property type="component" value="Unplaced"/>
</dbReference>
<evidence type="ECO:0000256" key="1">
    <source>
        <dbReference type="ARBA" id="ARBA00004123"/>
    </source>
</evidence>
<feature type="region of interest" description="Disordered" evidence="5">
    <location>
        <begin position="218"/>
        <end position="316"/>
    </location>
</feature>
<feature type="compositionally biased region" description="Low complexity" evidence="5">
    <location>
        <begin position="254"/>
        <end position="265"/>
    </location>
</feature>
<feature type="compositionally biased region" description="Polar residues" evidence="5">
    <location>
        <begin position="222"/>
        <end position="253"/>
    </location>
</feature>
<dbReference type="OMA" id="PSRFIEM"/>
<keyword evidence="2" id="KW-0805">Transcription regulation</keyword>
<dbReference type="PANTHER" id="PTHR31945">
    <property type="entry name" value="TRANSCRIPTION FACTOR SCREAM2-RELATED"/>
    <property type="match status" value="1"/>
</dbReference>